<keyword evidence="5" id="KW-0809">Transit peptide</keyword>
<sequence length="533" mass="57738">MLAKHLSDSVTVSGQISSADVLQLAADGVQIIVCNRPDSESSDQTPFAEIEAVARDNGIAIHHIPFSGSGLSKAHVDAFAPILASEKRMHMYCRTGNRCQNLFQATLGVMAETAAANQPQTQAAMPHYDVVIVGAGSAGISVAASLLKRSAQLRIAIIDPASEHFYQPGWTLVGAGEMSAESTRRETRDVIPKGVTWRKQAVVKITADEKVVELDDGSRVAYQQLVVCPGLVLDWDGVEGLATALGRNGVTSNYRYDLAPYTWELVSSLKQGVALFTQPAMPIKCAGAPQKAMYLSADHWRRNGVLPQIGVQFHTVTPGLFGVADFVPALKGFCTQYDAQVNTQSRLVKVDGEQQIAWFEDLSEGGKGLREERFDMLHVCPPQMAPSFVAQSGLADSGGWLSVDPETLQSTVDENIWGAGDVISAANAKTMAAARKQVVVVADQIIARRSATSSSTLYDGYGACPLTVAQGKVVLAEFGYGGRLLPTFPAWLNRATSATRFGWLLKKRIMPWVYWNLMVKGREWLTKTNPEKR</sequence>
<feature type="domain" description="Beta-lactamase hydrolase-like protein phosphatase-like" evidence="7">
    <location>
        <begin position="5"/>
        <end position="103"/>
    </location>
</feature>
<protein>
    <submittedName>
        <fullName evidence="9">Sulfide:quinone oxidoreductase</fullName>
    </submittedName>
</protein>
<dbReference type="GO" id="GO:0070224">
    <property type="term" value="F:sulfide:quinone oxidoreductase activity"/>
    <property type="evidence" value="ECO:0007669"/>
    <property type="project" value="TreeGrafter"/>
</dbReference>
<keyword evidence="4" id="KW-0274">FAD</keyword>
<reference evidence="9 10" key="1">
    <citation type="submission" date="2018-10" db="EMBL/GenBank/DDBJ databases">
        <title>Genomic Encyclopedia of Type Strains, Phase IV (KMG-IV): sequencing the most valuable type-strain genomes for metagenomic binning, comparative biology and taxonomic classification.</title>
        <authorList>
            <person name="Goeker M."/>
        </authorList>
    </citation>
    <scope>NUCLEOTIDE SEQUENCE [LARGE SCALE GENOMIC DNA]</scope>
    <source>
        <strain evidence="9 10">DSM 25080</strain>
    </source>
</reference>
<evidence type="ECO:0000259" key="7">
    <source>
        <dbReference type="Pfam" id="PF04273"/>
    </source>
</evidence>
<dbReference type="Proteomes" id="UP000267187">
    <property type="component" value="Unassembled WGS sequence"/>
</dbReference>
<name>A0A3M0ABG8_9GAMM</name>
<dbReference type="GO" id="GO:0071949">
    <property type="term" value="F:FAD binding"/>
    <property type="evidence" value="ECO:0007669"/>
    <property type="project" value="TreeGrafter"/>
</dbReference>
<dbReference type="Pfam" id="PF04273">
    <property type="entry name" value="BLH_phosphatase"/>
    <property type="match status" value="1"/>
</dbReference>
<dbReference type="GO" id="GO:0070221">
    <property type="term" value="P:sulfide oxidation, using sulfide:quinone oxidoreductase"/>
    <property type="evidence" value="ECO:0007669"/>
    <property type="project" value="TreeGrafter"/>
</dbReference>
<evidence type="ECO:0000313" key="9">
    <source>
        <dbReference type="EMBL" id="RMA82513.1"/>
    </source>
</evidence>
<keyword evidence="10" id="KW-1185">Reference proteome</keyword>
<dbReference type="InterPro" id="IPR023753">
    <property type="entry name" value="FAD/NAD-binding_dom"/>
</dbReference>
<evidence type="ECO:0000313" key="10">
    <source>
        <dbReference type="Proteomes" id="UP000267187"/>
    </source>
</evidence>
<evidence type="ECO:0000256" key="6">
    <source>
        <dbReference type="ARBA" id="ARBA00023002"/>
    </source>
</evidence>
<dbReference type="EMBL" id="REFJ01000001">
    <property type="protein sequence ID" value="RMA82513.1"/>
    <property type="molecule type" value="Genomic_DNA"/>
</dbReference>
<evidence type="ECO:0000256" key="5">
    <source>
        <dbReference type="ARBA" id="ARBA00022946"/>
    </source>
</evidence>
<organism evidence="9 10">
    <name type="scientific">Umboniibacter marinipuniceus</name>
    <dbReference type="NCBI Taxonomy" id="569599"/>
    <lineage>
        <taxon>Bacteria</taxon>
        <taxon>Pseudomonadati</taxon>
        <taxon>Pseudomonadota</taxon>
        <taxon>Gammaproteobacteria</taxon>
        <taxon>Cellvibrionales</taxon>
        <taxon>Cellvibrionaceae</taxon>
        <taxon>Umboniibacter</taxon>
    </lineage>
</organism>
<dbReference type="InterPro" id="IPR029021">
    <property type="entry name" value="Prot-tyrosine_phosphatase-like"/>
</dbReference>
<dbReference type="RefSeq" id="WP_121875839.1">
    <property type="nucleotide sequence ID" value="NZ_REFJ01000001.1"/>
</dbReference>
<dbReference type="Pfam" id="PF07992">
    <property type="entry name" value="Pyr_redox_2"/>
    <property type="match status" value="1"/>
</dbReference>
<keyword evidence="3" id="KW-0874">Quinone</keyword>
<evidence type="ECO:0000256" key="4">
    <source>
        <dbReference type="ARBA" id="ARBA00022827"/>
    </source>
</evidence>
<proteinExistence type="predicted"/>
<dbReference type="SUPFAM" id="SSF51905">
    <property type="entry name" value="FAD/NAD(P)-binding domain"/>
    <property type="match status" value="2"/>
</dbReference>
<keyword evidence="6" id="KW-0560">Oxidoreductase</keyword>
<evidence type="ECO:0000259" key="8">
    <source>
        <dbReference type="Pfam" id="PF07992"/>
    </source>
</evidence>
<dbReference type="FunFam" id="3.50.50.60:FF:000034">
    <property type="entry name" value="sulfide:quinone oxidoreductase, mitochondrial"/>
    <property type="match status" value="1"/>
</dbReference>
<feature type="domain" description="FAD/NAD(P)-binding" evidence="8">
    <location>
        <begin position="128"/>
        <end position="231"/>
    </location>
</feature>
<evidence type="ECO:0000256" key="1">
    <source>
        <dbReference type="ARBA" id="ARBA00001974"/>
    </source>
</evidence>
<dbReference type="AlphaFoldDB" id="A0A3M0ABG8"/>
<keyword evidence="2" id="KW-0285">Flavoprotein</keyword>
<dbReference type="InterPro" id="IPR036188">
    <property type="entry name" value="FAD/NAD-bd_sf"/>
</dbReference>
<dbReference type="Gene3D" id="3.50.50.60">
    <property type="entry name" value="FAD/NAD(P)-binding domain"/>
    <property type="match status" value="2"/>
</dbReference>
<dbReference type="InterPro" id="IPR015904">
    <property type="entry name" value="Sulphide_quinone_reductase"/>
</dbReference>
<accession>A0A3M0ABG8</accession>
<dbReference type="PANTHER" id="PTHR10632:SF2">
    <property type="entry name" value="SULFIDE:QUINONE OXIDOREDUCTASE, MITOCHONDRIAL"/>
    <property type="match status" value="1"/>
</dbReference>
<evidence type="ECO:0000256" key="2">
    <source>
        <dbReference type="ARBA" id="ARBA00022630"/>
    </source>
</evidence>
<dbReference type="GO" id="GO:0016787">
    <property type="term" value="F:hydrolase activity"/>
    <property type="evidence" value="ECO:0007669"/>
    <property type="project" value="InterPro"/>
</dbReference>
<dbReference type="InterPro" id="IPR005939">
    <property type="entry name" value="BLH_phosphatase-like"/>
</dbReference>
<comment type="caution">
    <text evidence="9">The sequence shown here is derived from an EMBL/GenBank/DDBJ whole genome shotgun (WGS) entry which is preliminary data.</text>
</comment>
<dbReference type="GO" id="GO:0048038">
    <property type="term" value="F:quinone binding"/>
    <property type="evidence" value="ECO:0007669"/>
    <property type="project" value="UniProtKB-KW"/>
</dbReference>
<comment type="cofactor">
    <cofactor evidence="1">
        <name>FAD</name>
        <dbReference type="ChEBI" id="CHEBI:57692"/>
    </cofactor>
</comment>
<evidence type="ECO:0000256" key="3">
    <source>
        <dbReference type="ARBA" id="ARBA00022719"/>
    </source>
</evidence>
<dbReference type="OrthoDB" id="9802771at2"/>
<dbReference type="PANTHER" id="PTHR10632">
    <property type="entry name" value="SULFIDE:QUINONE OXIDOREDUCTASE"/>
    <property type="match status" value="1"/>
</dbReference>
<gene>
    <name evidence="9" type="ORF">DFR27_0463</name>
</gene>
<dbReference type="Gene3D" id="3.90.190.10">
    <property type="entry name" value="Protein tyrosine phosphatase superfamily"/>
    <property type="match status" value="1"/>
</dbReference>